<keyword evidence="1" id="KW-0732">Signal</keyword>
<evidence type="ECO:0000256" key="1">
    <source>
        <dbReference type="SAM" id="SignalP"/>
    </source>
</evidence>
<name>A0A0N4WSC7_HAEPC</name>
<dbReference type="EMBL" id="UZAF01018563">
    <property type="protein sequence ID" value="VDO52753.1"/>
    <property type="molecule type" value="Genomic_DNA"/>
</dbReference>
<reference evidence="2 3" key="2">
    <citation type="submission" date="2018-11" db="EMBL/GenBank/DDBJ databases">
        <authorList>
            <consortium name="Pathogen Informatics"/>
        </authorList>
    </citation>
    <scope>NUCLEOTIDE SEQUENCE [LARGE SCALE GENOMIC DNA]</scope>
    <source>
        <strain evidence="2 3">MHpl1</strain>
    </source>
</reference>
<evidence type="ECO:0000313" key="4">
    <source>
        <dbReference type="WBParaSite" id="HPLM_0001443301-mRNA-1"/>
    </source>
</evidence>
<feature type="chain" id="PRO_5043123982" evidence="1">
    <location>
        <begin position="26"/>
        <end position="122"/>
    </location>
</feature>
<organism evidence="4">
    <name type="scientific">Haemonchus placei</name>
    <name type="common">Barber's pole worm</name>
    <dbReference type="NCBI Taxonomy" id="6290"/>
    <lineage>
        <taxon>Eukaryota</taxon>
        <taxon>Metazoa</taxon>
        <taxon>Ecdysozoa</taxon>
        <taxon>Nematoda</taxon>
        <taxon>Chromadorea</taxon>
        <taxon>Rhabditida</taxon>
        <taxon>Rhabditina</taxon>
        <taxon>Rhabditomorpha</taxon>
        <taxon>Strongyloidea</taxon>
        <taxon>Trichostrongylidae</taxon>
        <taxon>Haemonchus</taxon>
    </lineage>
</organism>
<protein>
    <submittedName>
        <fullName evidence="4">Apple domain-containing protein</fullName>
    </submittedName>
</protein>
<dbReference type="AlphaFoldDB" id="A0A0N4WSC7"/>
<evidence type="ECO:0000313" key="3">
    <source>
        <dbReference type="Proteomes" id="UP000268014"/>
    </source>
</evidence>
<evidence type="ECO:0000313" key="2">
    <source>
        <dbReference type="EMBL" id="VDO52753.1"/>
    </source>
</evidence>
<dbReference type="WBParaSite" id="HPLM_0001443301-mRNA-1">
    <property type="protein sequence ID" value="HPLM_0001443301-mRNA-1"/>
    <property type="gene ID" value="HPLM_0001443301"/>
</dbReference>
<dbReference type="OMA" id="YHANPKE"/>
<gene>
    <name evidence="2" type="ORF">HPLM_LOCUS14425</name>
</gene>
<reference evidence="4" key="1">
    <citation type="submission" date="2017-02" db="UniProtKB">
        <authorList>
            <consortium name="WormBaseParasite"/>
        </authorList>
    </citation>
    <scope>IDENTIFICATION</scope>
</reference>
<dbReference type="Proteomes" id="UP000268014">
    <property type="component" value="Unassembled WGS sequence"/>
</dbReference>
<dbReference type="OrthoDB" id="10340011at2759"/>
<keyword evidence="3" id="KW-1185">Reference proteome</keyword>
<proteinExistence type="predicted"/>
<feature type="signal peptide" evidence="1">
    <location>
        <begin position="1"/>
        <end position="25"/>
    </location>
</feature>
<accession>A0A0N4WSC7</accession>
<sequence length="122" mass="13632">MLLLRAQAATSLWLLFLVQAHGTLSYTFTNEPLEPFVSSIGQYNLTITAESEGGCLKKCLEDYPNCLGVGVEPYYGRIYCFVYVPAYTPAGAYHANPKEVFYRLERDKVDLQCPLVNTVLPA</sequence>